<feature type="transmembrane region" description="Helical" evidence="2">
    <location>
        <begin position="39"/>
        <end position="59"/>
    </location>
</feature>
<name>Q1JYG0_DESA6</name>
<dbReference type="Pfam" id="PF16537">
    <property type="entry name" value="T2SSB"/>
    <property type="match status" value="1"/>
</dbReference>
<accession>Q1JYG0</accession>
<feature type="region of interest" description="Disordered" evidence="1">
    <location>
        <begin position="11"/>
        <end position="34"/>
    </location>
</feature>
<dbReference type="OrthoDB" id="5432325at2"/>
<dbReference type="RefSeq" id="WP_006001184.1">
    <property type="nucleotide sequence ID" value="NZ_AAEW02000012.1"/>
</dbReference>
<organism evidence="4 5">
    <name type="scientific">Desulfuromonas acetoxidans (strain DSM 684 / 11070)</name>
    <dbReference type="NCBI Taxonomy" id="281689"/>
    <lineage>
        <taxon>Bacteria</taxon>
        <taxon>Pseudomonadati</taxon>
        <taxon>Thermodesulfobacteriota</taxon>
        <taxon>Desulfuromonadia</taxon>
        <taxon>Desulfuromonadales</taxon>
        <taxon>Desulfuromonadaceae</taxon>
        <taxon>Desulfuromonas</taxon>
    </lineage>
</organism>
<keyword evidence="2" id="KW-0812">Transmembrane</keyword>
<sequence>MSFILEALKKSEKNRQENTTPTLDSQHDSASPAPRKRPIWPLVLVVVLVLNAAILLWLFGPWSSAKAPEVATAPKTETAVETPVQTAVVEPKAPITPPVPEPAVQQPAPTTPATTVMPEPQVAVTETPITTPPTEEPVVQSVVTTKPVAGVAQSVPQPAPQSAPVQKPAPQAVVTTPEPPQPEQTAEVAKPIAQPVAAPQPPARKILALTELPGSIQQQLPRLHMSVHAFTGDQSTSLIRLNDRIMRAGSMLENRYRLEEITTDGAIFSYQGYYFLVPRRGA</sequence>
<dbReference type="InterPro" id="IPR032389">
    <property type="entry name" value="GspB_C"/>
</dbReference>
<evidence type="ECO:0000256" key="2">
    <source>
        <dbReference type="SAM" id="Phobius"/>
    </source>
</evidence>
<feature type="compositionally biased region" description="Low complexity" evidence="1">
    <location>
        <begin position="102"/>
        <end position="115"/>
    </location>
</feature>
<keyword evidence="5" id="KW-1185">Reference proteome</keyword>
<evidence type="ECO:0000313" key="5">
    <source>
        <dbReference type="Proteomes" id="UP000005695"/>
    </source>
</evidence>
<proteinExistence type="predicted"/>
<keyword evidence="2" id="KW-1133">Transmembrane helix</keyword>
<protein>
    <recommendedName>
        <fullName evidence="3">Type II secretion system protein GspB C-terminal domain-containing protein</fullName>
    </recommendedName>
</protein>
<dbReference type="GO" id="GO:0015627">
    <property type="term" value="C:type II protein secretion system complex"/>
    <property type="evidence" value="ECO:0007669"/>
    <property type="project" value="InterPro"/>
</dbReference>
<feature type="region of interest" description="Disordered" evidence="1">
    <location>
        <begin position="94"/>
        <end position="115"/>
    </location>
</feature>
<feature type="region of interest" description="Disordered" evidence="1">
    <location>
        <begin position="153"/>
        <end position="183"/>
    </location>
</feature>
<evidence type="ECO:0000256" key="1">
    <source>
        <dbReference type="SAM" id="MobiDB-lite"/>
    </source>
</evidence>
<reference evidence="4" key="1">
    <citation type="submission" date="2006-05" db="EMBL/GenBank/DDBJ databases">
        <title>Annotation of the draft genome assembly of Desulfuromonas acetoxidans DSM 684.</title>
        <authorList>
            <consortium name="US DOE Joint Genome Institute (JGI-ORNL)"/>
            <person name="Larimer F."/>
            <person name="Land M."/>
            <person name="Hauser L."/>
        </authorList>
    </citation>
    <scope>NUCLEOTIDE SEQUENCE [LARGE SCALE GENOMIC DNA]</scope>
    <source>
        <strain evidence="4">DSM 684</strain>
    </source>
</reference>
<comment type="caution">
    <text evidence="4">The sequence shown here is derived from an EMBL/GenBank/DDBJ whole genome shotgun (WGS) entry which is preliminary data.</text>
</comment>
<dbReference type="AlphaFoldDB" id="Q1JYG0"/>
<feature type="compositionally biased region" description="Low complexity" evidence="1">
    <location>
        <begin position="153"/>
        <end position="176"/>
    </location>
</feature>
<gene>
    <name evidence="4" type="ORF">Dace_1215</name>
</gene>
<dbReference type="Proteomes" id="UP000005695">
    <property type="component" value="Unassembled WGS sequence"/>
</dbReference>
<dbReference type="EMBL" id="AAEW02000012">
    <property type="protein sequence ID" value="EAT15246.1"/>
    <property type="molecule type" value="Genomic_DNA"/>
</dbReference>
<feature type="domain" description="Type II secretion system protein GspB C-terminal" evidence="3">
    <location>
        <begin position="220"/>
        <end position="278"/>
    </location>
</feature>
<evidence type="ECO:0000313" key="4">
    <source>
        <dbReference type="EMBL" id="EAT15246.1"/>
    </source>
</evidence>
<keyword evidence="2" id="KW-0472">Membrane</keyword>
<evidence type="ECO:0000259" key="3">
    <source>
        <dbReference type="Pfam" id="PF16537"/>
    </source>
</evidence>
<reference evidence="4" key="2">
    <citation type="submission" date="2006-05" db="EMBL/GenBank/DDBJ databases">
        <title>Sequencing of the draft genome and assembly of Desulfuromonas acetoxidans DSM 684.</title>
        <authorList>
            <consortium name="US DOE Joint Genome Institute (JGI-PGF)"/>
            <person name="Copeland A."/>
            <person name="Lucas S."/>
            <person name="Lapidus A."/>
            <person name="Barry K."/>
            <person name="Detter J.C."/>
            <person name="Glavina del Rio T."/>
            <person name="Hammon N."/>
            <person name="Israni S."/>
            <person name="Dalin E."/>
            <person name="Tice H."/>
            <person name="Bruce D."/>
            <person name="Pitluck S."/>
            <person name="Richardson P."/>
        </authorList>
    </citation>
    <scope>NUCLEOTIDE SEQUENCE [LARGE SCALE GENOMIC DNA]</scope>
    <source>
        <strain evidence="4">DSM 684</strain>
    </source>
</reference>